<dbReference type="OrthoDB" id="9801056at2"/>
<evidence type="ECO:0000256" key="2">
    <source>
        <dbReference type="ARBA" id="ARBA00023277"/>
    </source>
</evidence>
<dbReference type="PATRIC" id="fig|1481663.12.peg.877"/>
<sequence>MNIVITGGAGFLGAMLTQTLLKNYSNTIESLTVVDRVAPSNSVTQDLRVKVIVADITDPQQVATFIAPTTTHVFHLAAIVSSHAEQDFDLGINVNLTATQLLLEQCRHVNPAIRFVFSSSLAVFGGQLPDIVTPMTATQPSSSYGTQKAIGELLVNDYGRKNLVDAISVRLPTICIRPGVPNQAASSFVSGIIREPLKGETSNCPVDLDLGLWISSPKTVINNIIHASQLERSAIQGYRTFNLPGIKVTPRIMLKAMASQVDIARTQLVSVKKDTAIEAIVASWPQEIDNTHELSLGFQVDSDFNAVLASYISTYPIIEMEDV</sequence>
<dbReference type="PANTHER" id="PTHR43103:SF3">
    <property type="entry name" value="ADP-L-GLYCERO-D-MANNO-HEPTOSE-6-EPIMERASE"/>
    <property type="match status" value="1"/>
</dbReference>
<dbReference type="InterPro" id="IPR001509">
    <property type="entry name" value="Epimerase_deHydtase"/>
</dbReference>
<dbReference type="GO" id="GO:0016491">
    <property type="term" value="F:oxidoreductase activity"/>
    <property type="evidence" value="ECO:0007669"/>
    <property type="project" value="InterPro"/>
</dbReference>
<dbReference type="Gene3D" id="3.90.25.10">
    <property type="entry name" value="UDP-galactose 4-epimerase, domain 1"/>
    <property type="match status" value="1"/>
</dbReference>
<keyword evidence="1" id="KW-0521">NADP</keyword>
<name>A0A0N8VAE8_VIBMT</name>
<proteinExistence type="predicted"/>
<dbReference type="PANTHER" id="PTHR43103">
    <property type="entry name" value="NUCLEOSIDE-DIPHOSPHATE-SUGAR EPIMERASE"/>
    <property type="match status" value="1"/>
</dbReference>
<evidence type="ECO:0000313" key="5">
    <source>
        <dbReference type="Proteomes" id="UP000050491"/>
    </source>
</evidence>
<evidence type="ECO:0000259" key="3">
    <source>
        <dbReference type="Pfam" id="PF01370"/>
    </source>
</evidence>
<reference evidence="4 5" key="1">
    <citation type="journal article" date="2015" name="Genome Biol. Evol.">
        <title>The Dynamics of Genetic Interactions between Vibrio metoecus and Vibrio cholerae, Two Close Relatives Co-Occurring in the Environment.</title>
        <authorList>
            <person name="Orata F.D."/>
            <person name="Kirchberger P.C."/>
            <person name="Meheust R."/>
            <person name="Barlow E.J."/>
            <person name="Tarr C.L."/>
            <person name="Boucher Y."/>
        </authorList>
    </citation>
    <scope>NUCLEOTIDE SEQUENCE [LARGE SCALE GENOMIC DNA]</scope>
    <source>
        <strain evidence="4 5">YB5B04</strain>
    </source>
</reference>
<dbReference type="Proteomes" id="UP000050491">
    <property type="component" value="Unassembled WGS sequence"/>
</dbReference>
<feature type="domain" description="NAD-dependent epimerase/dehydratase" evidence="3">
    <location>
        <begin position="3"/>
        <end position="200"/>
    </location>
</feature>
<gene>
    <name evidence="4" type="ORF">XV92_10525</name>
</gene>
<dbReference type="AlphaFoldDB" id="A0A0N8VAE8"/>
<accession>A0A0N8VAE8</accession>
<comment type="caution">
    <text evidence="4">The sequence shown here is derived from an EMBL/GenBank/DDBJ whole genome shotgun (WGS) entry which is preliminary data.</text>
</comment>
<dbReference type="SUPFAM" id="SSF51735">
    <property type="entry name" value="NAD(P)-binding Rossmann-fold domains"/>
    <property type="match status" value="1"/>
</dbReference>
<dbReference type="Pfam" id="PF01370">
    <property type="entry name" value="Epimerase"/>
    <property type="match status" value="1"/>
</dbReference>
<dbReference type="EMBL" id="LBGP01000013">
    <property type="protein sequence ID" value="KQB00995.1"/>
    <property type="molecule type" value="Genomic_DNA"/>
</dbReference>
<organism evidence="4 5">
    <name type="scientific">Vibrio metoecus</name>
    <dbReference type="NCBI Taxonomy" id="1481663"/>
    <lineage>
        <taxon>Bacteria</taxon>
        <taxon>Pseudomonadati</taxon>
        <taxon>Pseudomonadota</taxon>
        <taxon>Gammaproteobacteria</taxon>
        <taxon>Vibrionales</taxon>
        <taxon>Vibrionaceae</taxon>
        <taxon>Vibrio</taxon>
    </lineage>
</organism>
<protein>
    <recommendedName>
        <fullName evidence="3">NAD-dependent epimerase/dehydratase domain-containing protein</fullName>
    </recommendedName>
</protein>
<dbReference type="NCBIfam" id="NF043036">
    <property type="entry name" value="ErythonDh"/>
    <property type="match status" value="1"/>
</dbReference>
<dbReference type="InterPro" id="IPR050005">
    <property type="entry name" value="DenD"/>
</dbReference>
<evidence type="ECO:0000256" key="1">
    <source>
        <dbReference type="ARBA" id="ARBA00022857"/>
    </source>
</evidence>
<dbReference type="InterPro" id="IPR036291">
    <property type="entry name" value="NAD(P)-bd_dom_sf"/>
</dbReference>
<dbReference type="CDD" id="cd05238">
    <property type="entry name" value="Gne_like_SDR_e"/>
    <property type="match status" value="1"/>
</dbReference>
<dbReference type="Gene3D" id="3.40.50.720">
    <property type="entry name" value="NAD(P)-binding Rossmann-like Domain"/>
    <property type="match status" value="1"/>
</dbReference>
<keyword evidence="2" id="KW-0119">Carbohydrate metabolism</keyword>
<evidence type="ECO:0000313" key="4">
    <source>
        <dbReference type="EMBL" id="KQB00995.1"/>
    </source>
</evidence>
<dbReference type="RefSeq" id="WP_055064771.1">
    <property type="nucleotide sequence ID" value="NZ_LBGP01000013.1"/>
</dbReference>